<evidence type="ECO:0000313" key="3">
    <source>
        <dbReference type="Proteomes" id="UP000231279"/>
    </source>
</evidence>
<reference evidence="3" key="1">
    <citation type="journal article" date="2018" name="Gigascience">
        <title>Genome assembly of the Pink Ipe (Handroanthus impetiginosus, Bignoniaceae), a highly valued, ecologically keystone Neotropical timber forest tree.</title>
        <authorList>
            <person name="Silva-Junior O.B."/>
            <person name="Grattapaglia D."/>
            <person name="Novaes E."/>
            <person name="Collevatti R.G."/>
        </authorList>
    </citation>
    <scope>NUCLEOTIDE SEQUENCE [LARGE SCALE GENOMIC DNA]</scope>
    <source>
        <strain evidence="3">cv. UFG-1</strain>
    </source>
</reference>
<sequence>MLQIQEPFFGEALHMKDMQDATDEADEALSLCDLPLDSDHGVEEYWGEDLSTESQGSSSMSSSEQDYFEFFSQELNLSTSSFPPENIIFCGKLIPYKQLDTTEKDSSKVDESSKKQKNIEKKNGWGIFRWKFSSTRQVQSKNGKKSTNLMHKKDHHASSSLHKSPNKMHNSNKQGKRCDFPVHKLSMLTSSSSGKARWYPFMFGISRFSTEVELRDIKSRMSRRHCPSPPPPPSPLLSQNSCLGLSRLIGVLSCGANDHPNTMVAASITCSPQK</sequence>
<dbReference type="AlphaFoldDB" id="A0A2G9GTM4"/>
<keyword evidence="3" id="KW-1185">Reference proteome</keyword>
<feature type="region of interest" description="Disordered" evidence="1">
    <location>
        <begin position="136"/>
        <end position="175"/>
    </location>
</feature>
<name>A0A2G9GTM4_9LAMI</name>
<accession>A0A2G9GTM4</accession>
<dbReference type="Proteomes" id="UP000231279">
    <property type="component" value="Unassembled WGS sequence"/>
</dbReference>
<dbReference type="PANTHER" id="PTHR34130:SF3">
    <property type="entry name" value="DUF1645 FAMILY PROTEIN"/>
    <property type="match status" value="1"/>
</dbReference>
<dbReference type="PANTHER" id="PTHR34130">
    <property type="entry name" value="OS08G0243800 PROTEIN"/>
    <property type="match status" value="1"/>
</dbReference>
<protein>
    <submittedName>
        <fullName evidence="2">Uncharacterized protein</fullName>
    </submittedName>
</protein>
<proteinExistence type="predicted"/>
<dbReference type="OrthoDB" id="1576948at2759"/>
<feature type="compositionally biased region" description="Polar residues" evidence="1">
    <location>
        <begin position="136"/>
        <end position="149"/>
    </location>
</feature>
<evidence type="ECO:0000256" key="1">
    <source>
        <dbReference type="SAM" id="MobiDB-lite"/>
    </source>
</evidence>
<gene>
    <name evidence="2" type="ORF">CDL12_18780</name>
</gene>
<organism evidence="2 3">
    <name type="scientific">Handroanthus impetiginosus</name>
    <dbReference type="NCBI Taxonomy" id="429701"/>
    <lineage>
        <taxon>Eukaryota</taxon>
        <taxon>Viridiplantae</taxon>
        <taxon>Streptophyta</taxon>
        <taxon>Embryophyta</taxon>
        <taxon>Tracheophyta</taxon>
        <taxon>Spermatophyta</taxon>
        <taxon>Magnoliopsida</taxon>
        <taxon>eudicotyledons</taxon>
        <taxon>Gunneridae</taxon>
        <taxon>Pentapetalae</taxon>
        <taxon>asterids</taxon>
        <taxon>lamiids</taxon>
        <taxon>Lamiales</taxon>
        <taxon>Bignoniaceae</taxon>
        <taxon>Crescentiina</taxon>
        <taxon>Tabebuia alliance</taxon>
        <taxon>Handroanthus</taxon>
    </lineage>
</organism>
<comment type="caution">
    <text evidence="2">The sequence shown here is derived from an EMBL/GenBank/DDBJ whole genome shotgun (WGS) entry which is preliminary data.</text>
</comment>
<evidence type="ECO:0000313" key="2">
    <source>
        <dbReference type="EMBL" id="PIN08637.1"/>
    </source>
</evidence>
<dbReference type="EMBL" id="NKXS01003743">
    <property type="protein sequence ID" value="PIN08637.1"/>
    <property type="molecule type" value="Genomic_DNA"/>
</dbReference>
<feature type="compositionally biased region" description="Polar residues" evidence="1">
    <location>
        <begin position="158"/>
        <end position="173"/>
    </location>
</feature>